<reference evidence="8 9" key="1">
    <citation type="journal article" date="2021" name="Hortic Res">
        <title>Chromosome-scale assembly of the Dendrobium chrysotoxum genome enhances the understanding of orchid evolution.</title>
        <authorList>
            <person name="Zhang Y."/>
            <person name="Zhang G.Q."/>
            <person name="Zhang D."/>
            <person name="Liu X.D."/>
            <person name="Xu X.Y."/>
            <person name="Sun W.H."/>
            <person name="Yu X."/>
            <person name="Zhu X."/>
            <person name="Wang Z.W."/>
            <person name="Zhao X."/>
            <person name="Zhong W.Y."/>
            <person name="Chen H."/>
            <person name="Yin W.L."/>
            <person name="Huang T."/>
            <person name="Niu S.C."/>
            <person name="Liu Z.J."/>
        </authorList>
    </citation>
    <scope>NUCLEOTIDE SEQUENCE [LARGE SCALE GENOMIC DNA]</scope>
    <source>
        <strain evidence="8">Lindl</strain>
    </source>
</reference>
<sequence>MEAAEAPCRSDSNHFYHLKKCRKTQAHRRLQSLLTTQPILWPPLSSHTTMLRHWTWWLVVAIYIILLLAGQTAATLLQRFYYNQGGNSKWMQTLTFSAGFPILYIPLLFTPSTSSSTEAKQPLMKISLIYIAIGLITTADSLMYSYGLLFLTVSTYSLVSTTQLAFNAIFSYFINSERFTHLTLNSIILLIFSAAILGVHSDQDPSSSSNISGGKYVLGFMLTLAASATYSFILSLMELTFEKVIKRQTVKAVLEMQIYTALVSTVGAMVGLFASKEWKGLRQEMDGFGKGRVGYVMTLVWASVAWQVTNVGLVGLIFKVSSLFSNVISTLGTPIVPVFAVFLFHDKMDGLKIISLLLGLWGFTSYFYQHYIDYMAEKKEELQESGRPMENEISTVL</sequence>
<feature type="transmembrane region" description="Helical" evidence="7">
    <location>
        <begin position="122"/>
        <end position="139"/>
    </location>
</feature>
<dbReference type="PANTHER" id="PTHR31376">
    <property type="entry name" value="OS09G0467300 PROTEIN-RELATED"/>
    <property type="match status" value="1"/>
</dbReference>
<keyword evidence="5 7" id="KW-1133">Transmembrane helix</keyword>
<evidence type="ECO:0000313" key="9">
    <source>
        <dbReference type="Proteomes" id="UP000775213"/>
    </source>
</evidence>
<comment type="similarity">
    <text evidence="2 7">Belongs to the purine permeases (TC 2.A.7.14) family.</text>
</comment>
<accession>A0AAV7GNF1</accession>
<gene>
    <name evidence="8" type="ORF">IEQ34_014974</name>
</gene>
<dbReference type="GO" id="GO:0015211">
    <property type="term" value="F:purine nucleoside transmembrane transporter activity"/>
    <property type="evidence" value="ECO:0007669"/>
    <property type="project" value="UniProtKB-UniRule"/>
</dbReference>
<comment type="subcellular location">
    <subcellularLocation>
        <location evidence="1 7">Membrane</location>
        <topology evidence="1 7">Multi-pass membrane protein</topology>
    </subcellularLocation>
</comment>
<dbReference type="AlphaFoldDB" id="A0AAV7GNF1"/>
<feature type="transmembrane region" description="Helical" evidence="7">
    <location>
        <begin position="323"/>
        <end position="344"/>
    </location>
</feature>
<evidence type="ECO:0000256" key="6">
    <source>
        <dbReference type="ARBA" id="ARBA00023136"/>
    </source>
</evidence>
<proteinExistence type="inferred from homology"/>
<dbReference type="SUPFAM" id="SSF103481">
    <property type="entry name" value="Multidrug resistance efflux transporter EmrE"/>
    <property type="match status" value="1"/>
</dbReference>
<feature type="transmembrane region" description="Helical" evidence="7">
    <location>
        <begin position="145"/>
        <end position="170"/>
    </location>
</feature>
<keyword evidence="9" id="KW-1185">Reference proteome</keyword>
<dbReference type="InterPro" id="IPR030182">
    <property type="entry name" value="PUP_plant"/>
</dbReference>
<comment type="caution">
    <text evidence="8">The sequence shown here is derived from an EMBL/GenBank/DDBJ whole genome shotgun (WGS) entry which is preliminary data.</text>
</comment>
<name>A0AAV7GNF1_DENCH</name>
<dbReference type="GO" id="GO:0016020">
    <property type="term" value="C:membrane"/>
    <property type="evidence" value="ECO:0007669"/>
    <property type="project" value="UniProtKB-SubCell"/>
</dbReference>
<dbReference type="GO" id="GO:0005345">
    <property type="term" value="F:purine nucleobase transmembrane transporter activity"/>
    <property type="evidence" value="ECO:0007669"/>
    <property type="project" value="UniProtKB-UniRule"/>
</dbReference>
<feature type="transmembrane region" description="Helical" evidence="7">
    <location>
        <begin position="258"/>
        <end position="275"/>
    </location>
</feature>
<evidence type="ECO:0000256" key="7">
    <source>
        <dbReference type="RuleBase" id="RU368015"/>
    </source>
</evidence>
<feature type="transmembrane region" description="Helical" evidence="7">
    <location>
        <begin position="90"/>
        <end position="110"/>
    </location>
</feature>
<evidence type="ECO:0000256" key="3">
    <source>
        <dbReference type="ARBA" id="ARBA00022448"/>
    </source>
</evidence>
<feature type="transmembrane region" description="Helical" evidence="7">
    <location>
        <begin position="182"/>
        <end position="201"/>
    </location>
</feature>
<evidence type="ECO:0000256" key="4">
    <source>
        <dbReference type="ARBA" id="ARBA00022692"/>
    </source>
</evidence>
<dbReference type="EMBL" id="JAGFBR010000013">
    <property type="protein sequence ID" value="KAH0457067.1"/>
    <property type="molecule type" value="Genomic_DNA"/>
</dbReference>
<feature type="transmembrane region" description="Helical" evidence="7">
    <location>
        <begin position="216"/>
        <end position="237"/>
    </location>
</feature>
<evidence type="ECO:0000256" key="5">
    <source>
        <dbReference type="ARBA" id="ARBA00022989"/>
    </source>
</evidence>
<keyword evidence="6 7" id="KW-0472">Membrane</keyword>
<evidence type="ECO:0000256" key="1">
    <source>
        <dbReference type="ARBA" id="ARBA00004141"/>
    </source>
</evidence>
<feature type="transmembrane region" description="Helical" evidence="7">
    <location>
        <begin position="295"/>
        <end position="316"/>
    </location>
</feature>
<organism evidence="8 9">
    <name type="scientific">Dendrobium chrysotoxum</name>
    <name type="common">Orchid</name>
    <dbReference type="NCBI Taxonomy" id="161865"/>
    <lineage>
        <taxon>Eukaryota</taxon>
        <taxon>Viridiplantae</taxon>
        <taxon>Streptophyta</taxon>
        <taxon>Embryophyta</taxon>
        <taxon>Tracheophyta</taxon>
        <taxon>Spermatophyta</taxon>
        <taxon>Magnoliopsida</taxon>
        <taxon>Liliopsida</taxon>
        <taxon>Asparagales</taxon>
        <taxon>Orchidaceae</taxon>
        <taxon>Epidendroideae</taxon>
        <taxon>Malaxideae</taxon>
        <taxon>Dendrobiinae</taxon>
        <taxon>Dendrobium</taxon>
    </lineage>
</organism>
<protein>
    <recommendedName>
        <fullName evidence="7">Probable purine permease</fullName>
    </recommendedName>
</protein>
<keyword evidence="3 7" id="KW-0813">Transport</keyword>
<feature type="transmembrane region" description="Helical" evidence="7">
    <location>
        <begin position="54"/>
        <end position="78"/>
    </location>
</feature>
<evidence type="ECO:0000313" key="8">
    <source>
        <dbReference type="EMBL" id="KAH0457067.1"/>
    </source>
</evidence>
<feature type="transmembrane region" description="Helical" evidence="7">
    <location>
        <begin position="350"/>
        <end position="368"/>
    </location>
</feature>
<keyword evidence="4 7" id="KW-0812">Transmembrane</keyword>
<evidence type="ECO:0000256" key="2">
    <source>
        <dbReference type="ARBA" id="ARBA00006213"/>
    </source>
</evidence>
<dbReference type="PANTHER" id="PTHR31376:SF2">
    <property type="entry name" value="PURINE PERMEASE 11-RELATED"/>
    <property type="match status" value="1"/>
</dbReference>
<dbReference type="InterPro" id="IPR037185">
    <property type="entry name" value="EmrE-like"/>
</dbReference>
<dbReference type="Proteomes" id="UP000775213">
    <property type="component" value="Unassembled WGS sequence"/>
</dbReference>
<dbReference type="Pfam" id="PF16913">
    <property type="entry name" value="PUNUT"/>
    <property type="match status" value="1"/>
</dbReference>